<keyword evidence="9" id="KW-1185">Reference proteome</keyword>
<dbReference type="PROSITE" id="PS50850">
    <property type="entry name" value="MFS"/>
    <property type="match status" value="1"/>
</dbReference>
<evidence type="ECO:0000313" key="9">
    <source>
        <dbReference type="Proteomes" id="UP000244855"/>
    </source>
</evidence>
<sequence>MDNTPHKDVPLENIEKSAPVSPPSSEDRVLDQESDFDLLYGWRLHMTTLTICLSLFLASLEVSIVSTVLVSIARDLHNFTETGWIVSAYLLTYSGFLVIWAKISEIAGRKACLTVAFAAFVLFSGGCGAAQTSTQLITLRAFQGFGGSGMTSISISMLPEMVPEAKFPLYSSLTGLAFAFSYLLGPLLGGAINNGNQWRWVFLLNVPAGLITILFLHLSVPTNFPRHLRPVPRKSWLSRSGLRRIDFVGCFLLFGASGLLVASLEEAGLHYEWSSPTIIVLLVMCGLFWIGFVLWERAITLRQESAQKPSLLKALVSFRSQSASSDGSKIYADRVEPIFPWRFVKNRVFFSMLLCAFATGVPFTVCVITIPQRFQVINALSGWDASVRLLPFTVGIPVGSVIQSVAIKRGVPPIFVVLTGSLIQVAGTIPQLYPSVGITAAIYGEHFLTGFGVGINLGLLILWTPYIAKGTDTSVGMSSITQIRALGGVVGIAIVSNLFNNYLRQSLASSGLSGAEVAAVIQSAAASSALQNDLTRHIFREAYIRQVRVVVGFAAAQLALAVGMWRTPIMRLVGT</sequence>
<dbReference type="AlphaFoldDB" id="A0A2V1E4C3"/>
<feature type="domain" description="Major facilitator superfamily (MFS) profile" evidence="7">
    <location>
        <begin position="47"/>
        <end position="536"/>
    </location>
</feature>
<dbReference type="PANTHER" id="PTHR23501">
    <property type="entry name" value="MAJOR FACILITATOR SUPERFAMILY"/>
    <property type="match status" value="1"/>
</dbReference>
<protein>
    <submittedName>
        <fullName evidence="8">MFS general substrate transporter</fullName>
    </submittedName>
</protein>
<dbReference type="InterPro" id="IPR011701">
    <property type="entry name" value="MFS"/>
</dbReference>
<keyword evidence="3 6" id="KW-1133">Transmembrane helix</keyword>
<feature type="transmembrane region" description="Helical" evidence="6">
    <location>
        <begin position="348"/>
        <end position="370"/>
    </location>
</feature>
<evidence type="ECO:0000256" key="5">
    <source>
        <dbReference type="SAM" id="MobiDB-lite"/>
    </source>
</evidence>
<evidence type="ECO:0000259" key="7">
    <source>
        <dbReference type="PROSITE" id="PS50850"/>
    </source>
</evidence>
<feature type="transmembrane region" description="Helical" evidence="6">
    <location>
        <begin position="414"/>
        <end position="434"/>
    </location>
</feature>
<feature type="compositionally biased region" description="Basic and acidic residues" evidence="5">
    <location>
        <begin position="1"/>
        <end position="15"/>
    </location>
</feature>
<organism evidence="8 9">
    <name type="scientific">Periconia macrospinosa</name>
    <dbReference type="NCBI Taxonomy" id="97972"/>
    <lineage>
        <taxon>Eukaryota</taxon>
        <taxon>Fungi</taxon>
        <taxon>Dikarya</taxon>
        <taxon>Ascomycota</taxon>
        <taxon>Pezizomycotina</taxon>
        <taxon>Dothideomycetes</taxon>
        <taxon>Pleosporomycetidae</taxon>
        <taxon>Pleosporales</taxon>
        <taxon>Massarineae</taxon>
        <taxon>Periconiaceae</taxon>
        <taxon>Periconia</taxon>
    </lineage>
</organism>
<feature type="transmembrane region" description="Helical" evidence="6">
    <location>
        <begin position="542"/>
        <end position="565"/>
    </location>
</feature>
<dbReference type="InterPro" id="IPR020846">
    <property type="entry name" value="MFS_dom"/>
</dbReference>
<dbReference type="GO" id="GO:0022857">
    <property type="term" value="F:transmembrane transporter activity"/>
    <property type="evidence" value="ECO:0007669"/>
    <property type="project" value="InterPro"/>
</dbReference>
<dbReference type="SUPFAM" id="SSF103473">
    <property type="entry name" value="MFS general substrate transporter"/>
    <property type="match status" value="1"/>
</dbReference>
<dbReference type="PANTHER" id="PTHR23501:SF43">
    <property type="entry name" value="MULTIDRUG TRANSPORTER, PUTATIVE (AFU_ORTHOLOGUE AFUA_6G03040)-RELATED"/>
    <property type="match status" value="1"/>
</dbReference>
<evidence type="ECO:0000256" key="3">
    <source>
        <dbReference type="ARBA" id="ARBA00022989"/>
    </source>
</evidence>
<evidence type="ECO:0000256" key="4">
    <source>
        <dbReference type="ARBA" id="ARBA00023136"/>
    </source>
</evidence>
<feature type="region of interest" description="Disordered" evidence="5">
    <location>
        <begin position="1"/>
        <end position="29"/>
    </location>
</feature>
<feature type="transmembrane region" description="Helical" evidence="6">
    <location>
        <begin position="84"/>
        <end position="101"/>
    </location>
</feature>
<feature type="transmembrane region" description="Helical" evidence="6">
    <location>
        <begin position="137"/>
        <end position="155"/>
    </location>
</feature>
<feature type="transmembrane region" description="Helical" evidence="6">
    <location>
        <begin position="167"/>
        <end position="188"/>
    </location>
</feature>
<keyword evidence="4 6" id="KW-0472">Membrane</keyword>
<feature type="transmembrane region" description="Helical" evidence="6">
    <location>
        <begin position="276"/>
        <end position="295"/>
    </location>
</feature>
<reference evidence="8 9" key="1">
    <citation type="journal article" date="2018" name="Sci. Rep.">
        <title>Comparative genomics provides insights into the lifestyle and reveals functional heterogeneity of dark septate endophytic fungi.</title>
        <authorList>
            <person name="Knapp D.G."/>
            <person name="Nemeth J.B."/>
            <person name="Barry K."/>
            <person name="Hainaut M."/>
            <person name="Henrissat B."/>
            <person name="Johnson J."/>
            <person name="Kuo A."/>
            <person name="Lim J.H.P."/>
            <person name="Lipzen A."/>
            <person name="Nolan M."/>
            <person name="Ohm R.A."/>
            <person name="Tamas L."/>
            <person name="Grigoriev I.V."/>
            <person name="Spatafora J.W."/>
            <person name="Nagy L.G."/>
            <person name="Kovacs G.M."/>
        </authorList>
    </citation>
    <scope>NUCLEOTIDE SEQUENCE [LARGE SCALE GENOMIC DNA]</scope>
    <source>
        <strain evidence="8 9">DSE2036</strain>
    </source>
</reference>
<evidence type="ECO:0000256" key="2">
    <source>
        <dbReference type="ARBA" id="ARBA00022692"/>
    </source>
</evidence>
<evidence type="ECO:0000313" key="8">
    <source>
        <dbReference type="EMBL" id="PVI05321.1"/>
    </source>
</evidence>
<comment type="subcellular location">
    <subcellularLocation>
        <location evidence="1">Membrane</location>
        <topology evidence="1">Multi-pass membrane protein</topology>
    </subcellularLocation>
</comment>
<evidence type="ECO:0000256" key="1">
    <source>
        <dbReference type="ARBA" id="ARBA00004141"/>
    </source>
</evidence>
<dbReference type="GO" id="GO:0005886">
    <property type="term" value="C:plasma membrane"/>
    <property type="evidence" value="ECO:0007669"/>
    <property type="project" value="TreeGrafter"/>
</dbReference>
<dbReference type="Gene3D" id="1.20.1250.20">
    <property type="entry name" value="MFS general substrate transporter like domains"/>
    <property type="match status" value="2"/>
</dbReference>
<evidence type="ECO:0000256" key="6">
    <source>
        <dbReference type="SAM" id="Phobius"/>
    </source>
</evidence>
<gene>
    <name evidence="8" type="ORF">DM02DRAFT_668281</name>
</gene>
<dbReference type="InterPro" id="IPR036259">
    <property type="entry name" value="MFS_trans_sf"/>
</dbReference>
<feature type="transmembrane region" description="Helical" evidence="6">
    <location>
        <begin position="113"/>
        <end position="131"/>
    </location>
</feature>
<feature type="transmembrane region" description="Helical" evidence="6">
    <location>
        <begin position="200"/>
        <end position="224"/>
    </location>
</feature>
<keyword evidence="2 6" id="KW-0812">Transmembrane</keyword>
<dbReference type="OrthoDB" id="440553at2759"/>
<accession>A0A2V1E4C3</accession>
<proteinExistence type="predicted"/>
<feature type="transmembrane region" description="Helical" evidence="6">
    <location>
        <begin position="49"/>
        <end position="72"/>
    </location>
</feature>
<feature type="transmembrane region" description="Helical" evidence="6">
    <location>
        <begin position="245"/>
        <end position="264"/>
    </location>
</feature>
<name>A0A2V1E4C3_9PLEO</name>
<dbReference type="EMBL" id="KZ805314">
    <property type="protein sequence ID" value="PVI05321.1"/>
    <property type="molecule type" value="Genomic_DNA"/>
</dbReference>
<dbReference type="Pfam" id="PF07690">
    <property type="entry name" value="MFS_1"/>
    <property type="match status" value="1"/>
</dbReference>
<feature type="transmembrane region" description="Helical" evidence="6">
    <location>
        <begin position="390"/>
        <end position="407"/>
    </location>
</feature>
<feature type="transmembrane region" description="Helical" evidence="6">
    <location>
        <begin position="446"/>
        <end position="468"/>
    </location>
</feature>
<dbReference type="Proteomes" id="UP000244855">
    <property type="component" value="Unassembled WGS sequence"/>
</dbReference>